<name>A0ABD0L434_9CAEN</name>
<protein>
    <submittedName>
        <fullName evidence="1">Uncharacterized protein</fullName>
    </submittedName>
</protein>
<reference evidence="1 2" key="1">
    <citation type="journal article" date="2023" name="Sci. Data">
        <title>Genome assembly of the Korean intertidal mud-creeper Batillaria attramentaria.</title>
        <authorList>
            <person name="Patra A.K."/>
            <person name="Ho P.T."/>
            <person name="Jun S."/>
            <person name="Lee S.J."/>
            <person name="Kim Y."/>
            <person name="Won Y.J."/>
        </authorList>
    </citation>
    <scope>NUCLEOTIDE SEQUENCE [LARGE SCALE GENOMIC DNA]</scope>
    <source>
        <strain evidence="1">Wonlab-2016</strain>
    </source>
</reference>
<comment type="caution">
    <text evidence="1">The sequence shown here is derived from an EMBL/GenBank/DDBJ whole genome shotgun (WGS) entry which is preliminary data.</text>
</comment>
<organism evidence="1 2">
    <name type="scientific">Batillaria attramentaria</name>
    <dbReference type="NCBI Taxonomy" id="370345"/>
    <lineage>
        <taxon>Eukaryota</taxon>
        <taxon>Metazoa</taxon>
        <taxon>Spiralia</taxon>
        <taxon>Lophotrochozoa</taxon>
        <taxon>Mollusca</taxon>
        <taxon>Gastropoda</taxon>
        <taxon>Caenogastropoda</taxon>
        <taxon>Sorbeoconcha</taxon>
        <taxon>Cerithioidea</taxon>
        <taxon>Batillariidae</taxon>
        <taxon>Batillaria</taxon>
    </lineage>
</organism>
<proteinExistence type="predicted"/>
<accession>A0ABD0L434</accession>
<gene>
    <name evidence="1" type="ORF">BaRGS_00014883</name>
</gene>
<dbReference type="AlphaFoldDB" id="A0ABD0L434"/>
<keyword evidence="2" id="KW-1185">Reference proteome</keyword>
<dbReference type="EMBL" id="JACVVK020000088">
    <property type="protein sequence ID" value="KAK7494001.1"/>
    <property type="molecule type" value="Genomic_DNA"/>
</dbReference>
<evidence type="ECO:0000313" key="2">
    <source>
        <dbReference type="Proteomes" id="UP001519460"/>
    </source>
</evidence>
<dbReference type="Proteomes" id="UP001519460">
    <property type="component" value="Unassembled WGS sequence"/>
</dbReference>
<sequence>MEFQFLDQRPSAEEGRRKWRVAPRGRAGVHVVSGPCVDETRLQKVLGAWASCERGRLDVDWRQAACPSPSSPAVGLWTAATEE</sequence>
<evidence type="ECO:0000313" key="1">
    <source>
        <dbReference type="EMBL" id="KAK7494001.1"/>
    </source>
</evidence>